<dbReference type="InterPro" id="IPR046848">
    <property type="entry name" value="E_motif"/>
</dbReference>
<dbReference type="Gene3D" id="1.25.40.10">
    <property type="entry name" value="Tetratricopeptide repeat domain"/>
    <property type="match status" value="7"/>
</dbReference>
<keyword evidence="1" id="KW-0677">Repeat</keyword>
<dbReference type="Pfam" id="PF20431">
    <property type="entry name" value="E_motif"/>
    <property type="match status" value="1"/>
</dbReference>
<dbReference type="FunFam" id="1.25.40.10:FF:000073">
    <property type="entry name" value="Pentatricopeptide repeat-containing protein chloroplastic"/>
    <property type="match status" value="1"/>
</dbReference>
<dbReference type="InterPro" id="IPR002885">
    <property type="entry name" value="PPR_rpt"/>
</dbReference>
<dbReference type="PROSITE" id="PS51375">
    <property type="entry name" value="PPR"/>
    <property type="match status" value="8"/>
</dbReference>
<feature type="repeat" description="PPR" evidence="4">
    <location>
        <begin position="382"/>
        <end position="416"/>
    </location>
</feature>
<dbReference type="PANTHER" id="PTHR24015">
    <property type="entry name" value="OS07G0578800 PROTEIN-RELATED"/>
    <property type="match status" value="1"/>
</dbReference>
<reference evidence="6 7" key="2">
    <citation type="submission" date="2025-04" db="UniProtKB">
        <authorList>
            <consortium name="RefSeq"/>
        </authorList>
    </citation>
    <scope>IDENTIFICATION</scope>
    <source>
        <tissue evidence="6 7">Leaf</tissue>
    </source>
</reference>
<evidence type="ECO:0000313" key="6">
    <source>
        <dbReference type="RefSeq" id="XP_020111931.1"/>
    </source>
</evidence>
<gene>
    <name evidence="6 7" type="primary">LOC109726630</name>
</gene>
<evidence type="ECO:0000313" key="7">
    <source>
        <dbReference type="RefSeq" id="XP_020111932.1"/>
    </source>
</evidence>
<dbReference type="InterPro" id="IPR011990">
    <property type="entry name" value="TPR-like_helical_dom_sf"/>
</dbReference>
<dbReference type="PANTHER" id="PTHR24015:SF1758">
    <property type="entry name" value="OS02G0290000 PROTEIN"/>
    <property type="match status" value="1"/>
</dbReference>
<dbReference type="FunFam" id="1.25.40.10:FF:000090">
    <property type="entry name" value="Pentatricopeptide repeat-containing protein, chloroplastic"/>
    <property type="match status" value="1"/>
</dbReference>
<feature type="repeat" description="PPR" evidence="4">
    <location>
        <begin position="715"/>
        <end position="749"/>
    </location>
</feature>
<keyword evidence="2" id="KW-0809">Transit peptide</keyword>
<keyword evidence="5" id="KW-1185">Reference proteome</keyword>
<dbReference type="Pfam" id="PF13041">
    <property type="entry name" value="PPR_2"/>
    <property type="match status" value="5"/>
</dbReference>
<dbReference type="RefSeq" id="XP_020111931.1">
    <property type="nucleotide sequence ID" value="XM_020256342.1"/>
</dbReference>
<dbReference type="GeneID" id="109726630"/>
<sequence length="936" mass="104851">MIPPCAPKLSQKLLSPYTTTIFTNTLSLLHEPAILFHPKLHQPSLLHLTTTASLSKSDHLNSAHHVFDEMLQPNYKACNTMLKEYTATCQHSQSLSLFMCMHKWNLRPDCFALAAVAKSAAALRNNVFGRSLHGFAAKEGYAKEVAVEKALMDMYSRFGLLSESYKVFDEMGWRDSVAWNIMLTGFAREGLSEKAMGLFYSMHVCGVEGIKPTAVTIAVILPVCAKLKLLKPGLSVHGLAIKIGLDSDTLVGNALVSMHAKCGRVLEDAHRVFLLIGCKDVVSWNSIISGFLENGFYEEAFDLFSHMVSMRFLPNYATIANVLPICAFVEDGRYYGKEVHCYLLRFGLEKDLLVNNALLTHYAKVGDMKRVEFIFKQMHSRDIVTWNTVIAGYAMNEWYSKARDLFHELLSTGANPDSVTLISILPVLAQLGDIEEGMKIHFYILKHPVLLQETSLMNALVSFYGKCGELDDALSVFKRIQKRDLISWNAILSTYADNEHCEKFFDLLHEMIHEGISPDSVTVLGVLRVSILCGIRILREAHGYSFRLGYTSELVVQNAILDAYAKCGKVDAAYKVFRSFAGKNVVTANTMISGYVKHGTQENAETIFHQMSERDLTTWNLMIQIYAQNECTNQAFSLFHELQNEGLKPDAVSIMNILPACTSLASIHLVRQCHGYILRTSLGDIHLEGALLDSYSKCGNIIDSYNLFRVSPQKDLITFTAMIGGYAIHGMAEEALGIFAQMLELNIKPDHVIMTSLLSACSHAGLTDAGQKLFESIKEVHCIEPTMEHYSCMVDILARSGQIREAYEFILKMPCEANASVWGPLLGACKTHKEVEIGRLVAKRLFEIEGENIGNYVVMSNIYAANERWDGVGEVRRMMKSKYLKKPAGCSWIEVEKSRHLFVAGDLCHLRRVNIHDMLTSLDQQIKDPMVDMMEV</sequence>
<evidence type="ECO:0000256" key="1">
    <source>
        <dbReference type="ARBA" id="ARBA00022737"/>
    </source>
</evidence>
<feature type="repeat" description="PPR" evidence="4">
    <location>
        <begin position="584"/>
        <end position="614"/>
    </location>
</feature>
<dbReference type="AlphaFoldDB" id="A0A6P5GVT5"/>
<reference evidence="5" key="1">
    <citation type="journal article" date="2015" name="Nat. Genet.">
        <title>The pineapple genome and the evolution of CAM photosynthesis.</title>
        <authorList>
            <person name="Ming R."/>
            <person name="VanBuren R."/>
            <person name="Wai C.M."/>
            <person name="Tang H."/>
            <person name="Schatz M.C."/>
            <person name="Bowers J.E."/>
            <person name="Lyons E."/>
            <person name="Wang M.L."/>
            <person name="Chen J."/>
            <person name="Biggers E."/>
            <person name="Zhang J."/>
            <person name="Huang L."/>
            <person name="Zhang L."/>
            <person name="Miao W."/>
            <person name="Zhang J."/>
            <person name="Ye Z."/>
            <person name="Miao C."/>
            <person name="Lin Z."/>
            <person name="Wang H."/>
            <person name="Zhou H."/>
            <person name="Yim W.C."/>
            <person name="Priest H.D."/>
            <person name="Zheng C."/>
            <person name="Woodhouse M."/>
            <person name="Edger P.P."/>
            <person name="Guyot R."/>
            <person name="Guo H.B."/>
            <person name="Guo H."/>
            <person name="Zheng G."/>
            <person name="Singh R."/>
            <person name="Sharma A."/>
            <person name="Min X."/>
            <person name="Zheng Y."/>
            <person name="Lee H."/>
            <person name="Gurtowski J."/>
            <person name="Sedlazeck F.J."/>
            <person name="Harkess A."/>
            <person name="McKain M.R."/>
            <person name="Liao Z."/>
            <person name="Fang J."/>
            <person name="Liu J."/>
            <person name="Zhang X."/>
            <person name="Zhang Q."/>
            <person name="Hu W."/>
            <person name="Qin Y."/>
            <person name="Wang K."/>
            <person name="Chen L.Y."/>
            <person name="Shirley N."/>
            <person name="Lin Y.R."/>
            <person name="Liu L.Y."/>
            <person name="Hernandez A.G."/>
            <person name="Wright C.L."/>
            <person name="Bulone V."/>
            <person name="Tuskan G.A."/>
            <person name="Heath K."/>
            <person name="Zee F."/>
            <person name="Moore P.H."/>
            <person name="Sunkar R."/>
            <person name="Leebens-Mack J.H."/>
            <person name="Mockler T."/>
            <person name="Bennetzen J.L."/>
            <person name="Freeling M."/>
            <person name="Sankoff D."/>
            <person name="Paterson A.H."/>
            <person name="Zhu X."/>
            <person name="Yang X."/>
            <person name="Smith J.A."/>
            <person name="Cushman J.C."/>
            <person name="Paull R.E."/>
            <person name="Yu Q."/>
        </authorList>
    </citation>
    <scope>NUCLEOTIDE SEQUENCE [LARGE SCALE GENOMIC DNA]</scope>
    <source>
        <strain evidence="5">cv. F153</strain>
    </source>
</reference>
<dbReference type="FunFam" id="1.25.40.10:FF:000285">
    <property type="entry name" value="Pentatricopeptide repeat-containing protein, chloroplastic"/>
    <property type="match status" value="1"/>
</dbReference>
<evidence type="ECO:0000313" key="5">
    <source>
        <dbReference type="Proteomes" id="UP000515123"/>
    </source>
</evidence>
<evidence type="ECO:0000256" key="3">
    <source>
        <dbReference type="ARBA" id="ARBA00061659"/>
    </source>
</evidence>
<dbReference type="FunFam" id="1.25.40.10:FF:000412">
    <property type="entry name" value="Putative pentatricopeptide repeat-containing protein"/>
    <property type="match status" value="1"/>
</dbReference>
<evidence type="ECO:0000256" key="2">
    <source>
        <dbReference type="ARBA" id="ARBA00022946"/>
    </source>
</evidence>
<dbReference type="Pfam" id="PF01535">
    <property type="entry name" value="PPR"/>
    <property type="match status" value="4"/>
</dbReference>
<feature type="repeat" description="PPR" evidence="4">
    <location>
        <begin position="453"/>
        <end position="483"/>
    </location>
</feature>
<feature type="repeat" description="PPR" evidence="4">
    <location>
        <begin position="484"/>
        <end position="518"/>
    </location>
</feature>
<dbReference type="NCBIfam" id="TIGR00756">
    <property type="entry name" value="PPR"/>
    <property type="match status" value="7"/>
</dbReference>
<dbReference type="Gramene" id="Aco007974.1.mrna1">
    <property type="protein sequence ID" value="Aco007974.1.mrna1.cds1"/>
    <property type="gene ID" value="Aco007974.1.path1"/>
</dbReference>
<dbReference type="FunFam" id="1.25.40.10:FF:000361">
    <property type="entry name" value="Pentatricopeptide repeat-containing protein chloroplastic"/>
    <property type="match status" value="1"/>
</dbReference>
<proteinExistence type="inferred from homology"/>
<dbReference type="RefSeq" id="XP_020111932.1">
    <property type="nucleotide sequence ID" value="XM_020256343.1"/>
</dbReference>
<evidence type="ECO:0000256" key="4">
    <source>
        <dbReference type="PROSITE-ProRule" id="PRU00708"/>
    </source>
</evidence>
<feature type="repeat" description="PPR" evidence="4">
    <location>
        <begin position="280"/>
        <end position="314"/>
    </location>
</feature>
<dbReference type="InterPro" id="IPR046960">
    <property type="entry name" value="PPR_At4g14850-like_plant"/>
</dbReference>
<dbReference type="OrthoDB" id="1904892at2759"/>
<dbReference type="GO" id="GO:0009451">
    <property type="term" value="P:RNA modification"/>
    <property type="evidence" value="ECO:0007669"/>
    <property type="project" value="InterPro"/>
</dbReference>
<protein>
    <submittedName>
        <fullName evidence="6 7">Pentatricopeptide repeat-containing protein At5g08490</fullName>
    </submittedName>
</protein>
<name>A0A6P5GVT5_ANACO</name>
<accession>A0A6P5GVT5</accession>
<feature type="repeat" description="PPR" evidence="4">
    <location>
        <begin position="615"/>
        <end position="649"/>
    </location>
</feature>
<dbReference type="GO" id="GO:0003729">
    <property type="term" value="F:mRNA binding"/>
    <property type="evidence" value="ECO:0007669"/>
    <property type="project" value="UniProtKB-ARBA"/>
</dbReference>
<dbReference type="Proteomes" id="UP000515123">
    <property type="component" value="Linkage group 21"/>
</dbReference>
<organism evidence="7">
    <name type="scientific">Ananas comosus</name>
    <name type="common">Pineapple</name>
    <name type="synonym">Ananas ananas</name>
    <dbReference type="NCBI Taxonomy" id="4615"/>
    <lineage>
        <taxon>Eukaryota</taxon>
        <taxon>Viridiplantae</taxon>
        <taxon>Streptophyta</taxon>
        <taxon>Embryophyta</taxon>
        <taxon>Tracheophyta</taxon>
        <taxon>Spermatophyta</taxon>
        <taxon>Magnoliopsida</taxon>
        <taxon>Liliopsida</taxon>
        <taxon>Poales</taxon>
        <taxon>Bromeliaceae</taxon>
        <taxon>Bromelioideae</taxon>
        <taxon>Ananas</taxon>
    </lineage>
</organism>
<comment type="similarity">
    <text evidence="3">Belongs to the PPR family. PCMP-E subfamily.</text>
</comment>
<dbReference type="GO" id="GO:0005739">
    <property type="term" value="C:mitochondrion"/>
    <property type="evidence" value="ECO:0007669"/>
    <property type="project" value="TreeGrafter"/>
</dbReference>
<feature type="repeat" description="PPR" evidence="4">
    <location>
        <begin position="175"/>
        <end position="209"/>
    </location>
</feature>